<dbReference type="InterPro" id="IPR011013">
    <property type="entry name" value="Gal_mutarotase_sf_dom"/>
</dbReference>
<evidence type="ECO:0000256" key="2">
    <source>
        <dbReference type="ARBA" id="ARBA00011245"/>
    </source>
</evidence>
<dbReference type="InterPro" id="IPR014718">
    <property type="entry name" value="GH-type_carb-bd"/>
</dbReference>
<dbReference type="CDD" id="cd09024">
    <property type="entry name" value="Aldose_epim_lacX"/>
    <property type="match status" value="1"/>
</dbReference>
<dbReference type="EMBL" id="JAUKPO010000013">
    <property type="protein sequence ID" value="MDO1448740.1"/>
    <property type="molecule type" value="Genomic_DNA"/>
</dbReference>
<gene>
    <name evidence="4" type="ORF">Q0590_20860</name>
</gene>
<comment type="subunit">
    <text evidence="2">Monomer.</text>
</comment>
<evidence type="ECO:0000256" key="3">
    <source>
        <dbReference type="ARBA" id="ARBA00022837"/>
    </source>
</evidence>
<dbReference type="InterPro" id="IPR008183">
    <property type="entry name" value="Aldose_1/G6P_1-epimerase"/>
</dbReference>
<reference evidence="4" key="1">
    <citation type="submission" date="2023-07" db="EMBL/GenBank/DDBJ databases">
        <title>The genome sequence of Rhodocytophaga aerolata KACC 12507.</title>
        <authorList>
            <person name="Zhang X."/>
        </authorList>
    </citation>
    <scope>NUCLEOTIDE SEQUENCE</scope>
    <source>
        <strain evidence="4">KACC 12507</strain>
    </source>
</reference>
<sequence length="290" mass="33205">MITLENDYLKVSISEKGAELHSLYDKVANTEQLWQADPSVWAWHAPNLFPVVGGCIDNTLFIDGKTFTMDRHGFARQSTFTLLASDSTHALFDLSYSSDTLLHYPFKFQFQLSYKLNEKKLFITYRVINQDEQVIWFSVGGHPAFKVPFYEGEKYTDYYLSFPEDTQLTRHLLGDSGLFNGKTEVVPLTEQKLFLTKDLFSKDALVFKDLHSRNVQLKSTLHTKSLSLAFPDFEYLGIWAKPGADFVCIEPWLGCADTEDRRVDISEKEAIQKLNAGNTFEATYTIELTN</sequence>
<proteinExistence type="predicted"/>
<dbReference type="SUPFAM" id="SSF74650">
    <property type="entry name" value="Galactose mutarotase-like"/>
    <property type="match status" value="1"/>
</dbReference>
<keyword evidence="3" id="KW-0106">Calcium</keyword>
<dbReference type="Proteomes" id="UP001168528">
    <property type="component" value="Unassembled WGS sequence"/>
</dbReference>
<comment type="caution">
    <text evidence="4">The sequence shown here is derived from an EMBL/GenBank/DDBJ whole genome shotgun (WGS) entry which is preliminary data.</text>
</comment>
<accession>A0ABT8R9I2</accession>
<evidence type="ECO:0000313" key="5">
    <source>
        <dbReference type="Proteomes" id="UP001168528"/>
    </source>
</evidence>
<protein>
    <submittedName>
        <fullName evidence="4">Aldose 1-epimerase family protein</fullName>
    </submittedName>
</protein>
<dbReference type="InterPro" id="IPR037481">
    <property type="entry name" value="LacX"/>
</dbReference>
<keyword evidence="5" id="KW-1185">Reference proteome</keyword>
<dbReference type="Gene3D" id="2.70.98.10">
    <property type="match status" value="1"/>
</dbReference>
<dbReference type="Pfam" id="PF01263">
    <property type="entry name" value="Aldose_epim"/>
    <property type="match status" value="1"/>
</dbReference>
<name>A0ABT8R9I2_9BACT</name>
<evidence type="ECO:0000313" key="4">
    <source>
        <dbReference type="EMBL" id="MDO1448740.1"/>
    </source>
</evidence>
<organism evidence="4 5">
    <name type="scientific">Rhodocytophaga aerolata</name>
    <dbReference type="NCBI Taxonomy" id="455078"/>
    <lineage>
        <taxon>Bacteria</taxon>
        <taxon>Pseudomonadati</taxon>
        <taxon>Bacteroidota</taxon>
        <taxon>Cytophagia</taxon>
        <taxon>Cytophagales</taxon>
        <taxon>Rhodocytophagaceae</taxon>
        <taxon>Rhodocytophaga</taxon>
    </lineage>
</organism>
<comment type="cofactor">
    <cofactor evidence="1">
        <name>Ca(2+)</name>
        <dbReference type="ChEBI" id="CHEBI:29108"/>
    </cofactor>
</comment>
<evidence type="ECO:0000256" key="1">
    <source>
        <dbReference type="ARBA" id="ARBA00001913"/>
    </source>
</evidence>
<dbReference type="RefSeq" id="WP_302039539.1">
    <property type="nucleotide sequence ID" value="NZ_JAUKPO010000013.1"/>
</dbReference>